<gene>
    <name evidence="2" type="ORF">SDC9_39017</name>
</gene>
<name>A0A644VR39_9ZZZZ</name>
<evidence type="ECO:0000256" key="1">
    <source>
        <dbReference type="SAM" id="MobiDB-lite"/>
    </source>
</evidence>
<feature type="region of interest" description="Disordered" evidence="1">
    <location>
        <begin position="287"/>
        <end position="315"/>
    </location>
</feature>
<feature type="region of interest" description="Disordered" evidence="1">
    <location>
        <begin position="17"/>
        <end position="40"/>
    </location>
</feature>
<dbReference type="AlphaFoldDB" id="A0A644VR39"/>
<dbReference type="EMBL" id="VSSQ01000374">
    <property type="protein sequence ID" value="MPL92893.1"/>
    <property type="molecule type" value="Genomic_DNA"/>
</dbReference>
<organism evidence="2">
    <name type="scientific">bioreactor metagenome</name>
    <dbReference type="NCBI Taxonomy" id="1076179"/>
    <lineage>
        <taxon>unclassified sequences</taxon>
        <taxon>metagenomes</taxon>
        <taxon>ecological metagenomes</taxon>
    </lineage>
</organism>
<accession>A0A644VR39</accession>
<sequence>MAEQHLDCAQIGATLQQMRGEGVAQHMRRDPRRADPRGDRDVLEQPVKALPGQVAFPCARGEEKARGRNAPAQPRLFLGRVAAAQPVGERRTGGRAERHHPFLAALAADQKHRRIAARRRDRQRDKLAHPHAGGIEQFHQAAVADLLGERLALIARRLEQRLDLFERERLRQPLRLARAGDAQRRVVGAPAFLIGEAEELPDRREPPRARRFRQPLGLAAHEVILDRLAPERRKGQIPRLDEAEEVGQVATIAQDRVARRAGLGCLRLEKGGDPACVRRGAHPLRSRITISSAARRATSSSPFSRIRSSPLSTRR</sequence>
<proteinExistence type="predicted"/>
<reference evidence="2" key="1">
    <citation type="submission" date="2019-08" db="EMBL/GenBank/DDBJ databases">
        <authorList>
            <person name="Kucharzyk K."/>
            <person name="Murdoch R.W."/>
            <person name="Higgins S."/>
            <person name="Loffler F."/>
        </authorList>
    </citation>
    <scope>NUCLEOTIDE SEQUENCE</scope>
</reference>
<evidence type="ECO:0000313" key="2">
    <source>
        <dbReference type="EMBL" id="MPL92893.1"/>
    </source>
</evidence>
<comment type="caution">
    <text evidence="2">The sequence shown here is derived from an EMBL/GenBank/DDBJ whole genome shotgun (WGS) entry which is preliminary data.</text>
</comment>
<protein>
    <submittedName>
        <fullName evidence="2">Uncharacterized protein</fullName>
    </submittedName>
</protein>